<keyword evidence="2" id="KW-1185">Reference proteome</keyword>
<reference evidence="1 2" key="1">
    <citation type="submission" date="2008-10" db="EMBL/GenBank/DDBJ databases">
        <title>Draft genome sequence of Collinsella stercoris (DSM 13279).</title>
        <authorList>
            <person name="Sudarsanam P."/>
            <person name="Ley R."/>
            <person name="Guruge J."/>
            <person name="Turnbaugh P.J."/>
            <person name="Mahowald M."/>
            <person name="Liep D."/>
            <person name="Gordon J."/>
        </authorList>
    </citation>
    <scope>NUCLEOTIDE SEQUENCE [LARGE SCALE GENOMIC DNA]</scope>
    <source>
        <strain evidence="1 2">DSM 13279</strain>
    </source>
</reference>
<evidence type="ECO:0000313" key="2">
    <source>
        <dbReference type="Proteomes" id="UP000003560"/>
    </source>
</evidence>
<comment type="caution">
    <text evidence="1">The sequence shown here is derived from an EMBL/GenBank/DDBJ whole genome shotgun (WGS) entry which is preliminary data.</text>
</comment>
<accession>B6GBK0</accession>
<dbReference type="HOGENOM" id="CLU_3116751_0_0_11"/>
<dbReference type="EMBL" id="ABXJ01000077">
    <property type="protein sequence ID" value="EEA90353.1"/>
    <property type="molecule type" value="Genomic_DNA"/>
</dbReference>
<evidence type="ECO:0000313" key="1">
    <source>
        <dbReference type="EMBL" id="EEA90353.1"/>
    </source>
</evidence>
<organism evidence="1 2">
    <name type="scientific">Collinsella stercoris DSM 13279</name>
    <dbReference type="NCBI Taxonomy" id="445975"/>
    <lineage>
        <taxon>Bacteria</taxon>
        <taxon>Bacillati</taxon>
        <taxon>Actinomycetota</taxon>
        <taxon>Coriobacteriia</taxon>
        <taxon>Coriobacteriales</taxon>
        <taxon>Coriobacteriaceae</taxon>
        <taxon>Collinsella</taxon>
    </lineage>
</organism>
<dbReference type="STRING" id="445975.COLSTE_01460"/>
<proteinExistence type="predicted"/>
<protein>
    <submittedName>
        <fullName evidence="1">Uncharacterized protein</fullName>
    </submittedName>
</protein>
<sequence>MSASPHDLLNGRLHMQATVFAFDGFVVCARGRIDRMEKSTLESMRRTPDD</sequence>
<reference evidence="1 2" key="2">
    <citation type="submission" date="2008-10" db="EMBL/GenBank/DDBJ databases">
        <authorList>
            <person name="Fulton L."/>
            <person name="Clifton S."/>
            <person name="Fulton B."/>
            <person name="Xu J."/>
            <person name="Minx P."/>
            <person name="Pepin K.H."/>
            <person name="Johnson M."/>
            <person name="Thiruvilangam P."/>
            <person name="Bhonagiri V."/>
            <person name="Nash W.E."/>
            <person name="Mardis E.R."/>
            <person name="Wilson R.K."/>
        </authorList>
    </citation>
    <scope>NUCLEOTIDE SEQUENCE [LARGE SCALE GENOMIC DNA]</scope>
    <source>
        <strain evidence="1 2">DSM 13279</strain>
    </source>
</reference>
<dbReference type="Proteomes" id="UP000003560">
    <property type="component" value="Unassembled WGS sequence"/>
</dbReference>
<name>B6GBK0_9ACTN</name>
<gene>
    <name evidence="1" type="ORF">COLSTE_01460</name>
</gene>
<dbReference type="AlphaFoldDB" id="B6GBK0"/>